<sequence>MEVAKTPDCRSRGRLKSPAQGHETDAKASLVKKLANAVAISLFMACGAKAAVADGDYFYMASGQFITNAGVHYQTADAACRTAYAMDSQAVQGWGANYRVLSYQGPVFDSAHSDPLGGSLLYSCATNVLVSYPDGSTSTLAIGDGVLGVRSSCPSGQTLNPVTGACEKPTDDQDRKEAGDPTEPLLGGVVTCAGNPVSIASGNKYQEEEDYSDADGELQFVRRYNGSVGGWLTTYDTFLDQDSYGRGFALVHADGRQSIFTLVNGILSPESTEQGNLKQVNGQWTYSSPTNEQYTFSADGSLVRWQLADGRAQTIARVVAPNYDTTITVTDSLGHKLQYVRDGMTWWPKSLTASGLAVSYLYDSQQRLSKVTRTWIYGRQEDITSPPLRLTEVSFVATPEELRSIAKFFTAQADALSEGKAFDHKHYLDFVGIDNEQEDIILVDPSSLTQS</sequence>
<feature type="compositionally biased region" description="Basic and acidic residues" evidence="1">
    <location>
        <begin position="168"/>
        <end position="179"/>
    </location>
</feature>
<evidence type="ECO:0000313" key="3">
    <source>
        <dbReference type="EMBL" id="MET3653431.1"/>
    </source>
</evidence>
<organism evidence="3 4">
    <name type="scientific">Dyella japonica</name>
    <dbReference type="NCBI Taxonomy" id="231455"/>
    <lineage>
        <taxon>Bacteria</taxon>
        <taxon>Pseudomonadati</taxon>
        <taxon>Pseudomonadota</taxon>
        <taxon>Gammaproteobacteria</taxon>
        <taxon>Lysobacterales</taxon>
        <taxon>Rhodanobacteraceae</taxon>
        <taxon>Dyella</taxon>
    </lineage>
</organism>
<feature type="domain" description="DUF6531" evidence="2">
    <location>
        <begin position="194"/>
        <end position="260"/>
    </location>
</feature>
<dbReference type="InterPro" id="IPR045351">
    <property type="entry name" value="DUF6531"/>
</dbReference>
<protein>
    <recommendedName>
        <fullName evidence="2">DUF6531 domain-containing protein</fullName>
    </recommendedName>
</protein>
<keyword evidence="4" id="KW-1185">Reference proteome</keyword>
<proteinExistence type="predicted"/>
<dbReference type="EMBL" id="JBEPMU010000004">
    <property type="protein sequence ID" value="MET3653431.1"/>
    <property type="molecule type" value="Genomic_DNA"/>
</dbReference>
<evidence type="ECO:0000259" key="2">
    <source>
        <dbReference type="Pfam" id="PF20148"/>
    </source>
</evidence>
<evidence type="ECO:0000256" key="1">
    <source>
        <dbReference type="SAM" id="MobiDB-lite"/>
    </source>
</evidence>
<dbReference type="RefSeq" id="WP_354014812.1">
    <property type="nucleotide sequence ID" value="NZ_JBEPMU010000004.1"/>
</dbReference>
<name>A0ABV2JX86_9GAMM</name>
<dbReference type="Proteomes" id="UP001549184">
    <property type="component" value="Unassembled WGS sequence"/>
</dbReference>
<accession>A0ABV2JX86</accession>
<reference evidence="3 4" key="1">
    <citation type="submission" date="2024-06" db="EMBL/GenBank/DDBJ databases">
        <title>Sorghum-associated microbial communities from plants grown in Nebraska, USA.</title>
        <authorList>
            <person name="Schachtman D."/>
        </authorList>
    </citation>
    <scope>NUCLEOTIDE SEQUENCE [LARGE SCALE GENOMIC DNA]</scope>
    <source>
        <strain evidence="3 4">1073</strain>
    </source>
</reference>
<feature type="compositionally biased region" description="Basic and acidic residues" evidence="1">
    <location>
        <begin position="1"/>
        <end position="11"/>
    </location>
</feature>
<feature type="region of interest" description="Disordered" evidence="1">
    <location>
        <begin position="1"/>
        <end position="22"/>
    </location>
</feature>
<gene>
    <name evidence="3" type="ORF">ABIC75_003167</name>
</gene>
<comment type="caution">
    <text evidence="3">The sequence shown here is derived from an EMBL/GenBank/DDBJ whole genome shotgun (WGS) entry which is preliminary data.</text>
</comment>
<feature type="region of interest" description="Disordered" evidence="1">
    <location>
        <begin position="159"/>
        <end position="184"/>
    </location>
</feature>
<dbReference type="Pfam" id="PF20148">
    <property type="entry name" value="DUF6531"/>
    <property type="match status" value="1"/>
</dbReference>
<evidence type="ECO:0000313" key="4">
    <source>
        <dbReference type="Proteomes" id="UP001549184"/>
    </source>
</evidence>